<dbReference type="Proteomes" id="UP000199470">
    <property type="component" value="Unassembled WGS sequence"/>
</dbReference>
<dbReference type="EMBL" id="FOTW01000043">
    <property type="protein sequence ID" value="SFM89412.1"/>
    <property type="molecule type" value="Genomic_DNA"/>
</dbReference>
<protein>
    <submittedName>
        <fullName evidence="1">Uncharacterized protein</fullName>
    </submittedName>
</protein>
<dbReference type="STRING" id="758825.SAMN02982985_05698"/>
<evidence type="ECO:0000313" key="2">
    <source>
        <dbReference type="Proteomes" id="UP000199470"/>
    </source>
</evidence>
<keyword evidence="2" id="KW-1185">Reference proteome</keyword>
<proteinExistence type="predicted"/>
<evidence type="ECO:0000313" key="1">
    <source>
        <dbReference type="EMBL" id="SFM89412.1"/>
    </source>
</evidence>
<dbReference type="OrthoDB" id="4339050at2"/>
<dbReference type="AlphaFoldDB" id="A0A1I4UK75"/>
<name>A0A1I4UK75_9BURK</name>
<accession>A0A1I4UK75</accession>
<sequence>MPTVIAPTNYTGTVVGVALIDGRGETTDPAALAYFRRHGYTIGDDQALDEHQAQDSPDIERPSRTARKADWVAYAIARGMPQDDAESLTRDDLARLYHDDEG</sequence>
<gene>
    <name evidence="1" type="ORF">SAMN02982985_05698</name>
</gene>
<organism evidence="1 2">
    <name type="scientific">Rugamonas rubra</name>
    <dbReference type="NCBI Taxonomy" id="758825"/>
    <lineage>
        <taxon>Bacteria</taxon>
        <taxon>Pseudomonadati</taxon>
        <taxon>Pseudomonadota</taxon>
        <taxon>Betaproteobacteria</taxon>
        <taxon>Burkholderiales</taxon>
        <taxon>Oxalobacteraceae</taxon>
        <taxon>Telluria group</taxon>
        <taxon>Rugamonas</taxon>
    </lineage>
</organism>
<reference evidence="1 2" key="1">
    <citation type="submission" date="2016-10" db="EMBL/GenBank/DDBJ databases">
        <authorList>
            <person name="de Groot N.N."/>
        </authorList>
    </citation>
    <scope>NUCLEOTIDE SEQUENCE [LARGE SCALE GENOMIC DNA]</scope>
    <source>
        <strain evidence="1 2">ATCC 43154</strain>
    </source>
</reference>
<dbReference type="RefSeq" id="WP_093357073.1">
    <property type="nucleotide sequence ID" value="NZ_FOTW01000043.1"/>
</dbReference>